<feature type="non-terminal residue" evidence="2">
    <location>
        <position position="1"/>
    </location>
</feature>
<keyword evidence="3" id="KW-1185">Reference proteome</keyword>
<feature type="non-terminal residue" evidence="2">
    <location>
        <position position="54"/>
    </location>
</feature>
<proteinExistence type="predicted"/>
<evidence type="ECO:0000256" key="1">
    <source>
        <dbReference type="SAM" id="MobiDB-lite"/>
    </source>
</evidence>
<dbReference type="EMBL" id="JAAZSR010000095">
    <property type="protein sequence ID" value="NKX50483.1"/>
    <property type="molecule type" value="Genomic_DNA"/>
</dbReference>
<dbReference type="Proteomes" id="UP000523795">
    <property type="component" value="Unassembled WGS sequence"/>
</dbReference>
<feature type="region of interest" description="Disordered" evidence="1">
    <location>
        <begin position="18"/>
        <end position="54"/>
    </location>
</feature>
<name>A0ABX1JMG4_9MICC</name>
<accession>A0ABX1JMG4</accession>
<evidence type="ECO:0000313" key="3">
    <source>
        <dbReference type="Proteomes" id="UP000523795"/>
    </source>
</evidence>
<sequence length="54" mass="5508">PGRETINIAGQTVSHAGTYNQTYLPPDPSLAGPAQLQASPDGAFPIVIGSTTTQ</sequence>
<organism evidence="2 3">
    <name type="scientific">Arthrobacter deserti</name>
    <dbReference type="NCBI Taxonomy" id="1742687"/>
    <lineage>
        <taxon>Bacteria</taxon>
        <taxon>Bacillati</taxon>
        <taxon>Actinomycetota</taxon>
        <taxon>Actinomycetes</taxon>
        <taxon>Micrococcales</taxon>
        <taxon>Micrococcaceae</taxon>
        <taxon>Arthrobacter</taxon>
    </lineage>
</organism>
<evidence type="ECO:0000313" key="2">
    <source>
        <dbReference type="EMBL" id="NKX50483.1"/>
    </source>
</evidence>
<reference evidence="2 3" key="1">
    <citation type="submission" date="2020-04" db="EMBL/GenBank/DDBJ databases">
        <authorList>
            <person name="Liu S."/>
        </authorList>
    </citation>
    <scope>NUCLEOTIDE SEQUENCE [LARGE SCALE GENOMIC DNA]</scope>
    <source>
        <strain evidence="2 3">CGMCC 1.15091</strain>
    </source>
</reference>
<comment type="caution">
    <text evidence="2">The sequence shown here is derived from an EMBL/GenBank/DDBJ whole genome shotgun (WGS) entry which is preliminary data.</text>
</comment>
<protein>
    <submittedName>
        <fullName evidence="2">Uncharacterized protein</fullName>
    </submittedName>
</protein>
<gene>
    <name evidence="2" type="ORF">HER39_07865</name>
</gene>